<dbReference type="Proteomes" id="UP000823616">
    <property type="component" value="Unassembled WGS sequence"/>
</dbReference>
<organism evidence="2 3">
    <name type="scientific">Candidatus Avitreponema avistercoris</name>
    <dbReference type="NCBI Taxonomy" id="2840705"/>
    <lineage>
        <taxon>Bacteria</taxon>
        <taxon>Pseudomonadati</taxon>
        <taxon>Spirochaetota</taxon>
        <taxon>Spirochaetia</taxon>
        <taxon>Spirochaetales</taxon>
        <taxon>Candidatus Avitreponema</taxon>
    </lineage>
</organism>
<evidence type="ECO:0000256" key="1">
    <source>
        <dbReference type="SAM" id="SignalP"/>
    </source>
</evidence>
<accession>A0A9D9EL35</accession>
<name>A0A9D9EL35_9SPIR</name>
<proteinExistence type="predicted"/>
<sequence>MKKTMGNAAGRRRFLPEHLKGGVCCLFVLAAVLCSCSSDPAPAADTWTPDGGFSGYDLASVSVSNDASDLHVSLTFENPPAIWHRGRIGILIDDPAATPSASVLPSDGWHGIANTVTASGADCYAEVLFPEYKSEEENAASAPSPECTPDGVSVSPSAWKIDSWAYTPADGGRSVTVSIPLSAIGGGVSAGSSLRIFTAVSSYEWNDETGSPVITVQDCHPASALSMTLRGAFSVDFGSALSYTVQ</sequence>
<comment type="caution">
    <text evidence="2">The sequence shown here is derived from an EMBL/GenBank/DDBJ whole genome shotgun (WGS) entry which is preliminary data.</text>
</comment>
<reference evidence="2" key="1">
    <citation type="submission" date="2020-10" db="EMBL/GenBank/DDBJ databases">
        <authorList>
            <person name="Gilroy R."/>
        </authorList>
    </citation>
    <scope>NUCLEOTIDE SEQUENCE</scope>
    <source>
        <strain evidence="2">B3-4054</strain>
    </source>
</reference>
<gene>
    <name evidence="2" type="ORF">IAA96_03140</name>
</gene>
<dbReference type="EMBL" id="JADIMS010000051">
    <property type="protein sequence ID" value="MBO8450081.1"/>
    <property type="molecule type" value="Genomic_DNA"/>
</dbReference>
<keyword evidence="1" id="KW-0732">Signal</keyword>
<reference evidence="2" key="2">
    <citation type="journal article" date="2021" name="PeerJ">
        <title>Extensive microbial diversity within the chicken gut microbiome revealed by metagenomics and culture.</title>
        <authorList>
            <person name="Gilroy R."/>
            <person name="Ravi A."/>
            <person name="Getino M."/>
            <person name="Pursley I."/>
            <person name="Horton D.L."/>
            <person name="Alikhan N.F."/>
            <person name="Baker D."/>
            <person name="Gharbi K."/>
            <person name="Hall N."/>
            <person name="Watson M."/>
            <person name="Adriaenssens E.M."/>
            <person name="Foster-Nyarko E."/>
            <person name="Jarju S."/>
            <person name="Secka A."/>
            <person name="Antonio M."/>
            <person name="Oren A."/>
            <person name="Chaudhuri R.R."/>
            <person name="La Ragione R."/>
            <person name="Hildebrand F."/>
            <person name="Pallen M.J."/>
        </authorList>
    </citation>
    <scope>NUCLEOTIDE SEQUENCE</scope>
    <source>
        <strain evidence="2">B3-4054</strain>
    </source>
</reference>
<feature type="chain" id="PRO_5039503678" evidence="1">
    <location>
        <begin position="44"/>
        <end position="246"/>
    </location>
</feature>
<evidence type="ECO:0000313" key="3">
    <source>
        <dbReference type="Proteomes" id="UP000823616"/>
    </source>
</evidence>
<feature type="signal peptide" evidence="1">
    <location>
        <begin position="1"/>
        <end position="43"/>
    </location>
</feature>
<dbReference type="AlphaFoldDB" id="A0A9D9EL35"/>
<protein>
    <submittedName>
        <fullName evidence="2">Uncharacterized protein</fullName>
    </submittedName>
</protein>
<evidence type="ECO:0000313" key="2">
    <source>
        <dbReference type="EMBL" id="MBO8450081.1"/>
    </source>
</evidence>